<reference evidence="2" key="1">
    <citation type="submission" date="2013-01" db="EMBL/GenBank/DDBJ databases">
        <title>Draft Genome Sequence of a Mulberry Tree, Morus notabilis C.K. Schneid.</title>
        <authorList>
            <person name="He N."/>
            <person name="Zhao S."/>
        </authorList>
    </citation>
    <scope>NUCLEOTIDE SEQUENCE</scope>
</reference>
<accession>W9SKM9</accession>
<dbReference type="CDD" id="cd00167">
    <property type="entry name" value="SANT"/>
    <property type="match status" value="1"/>
</dbReference>
<protein>
    <recommendedName>
        <fullName evidence="3">Myb-like domain-containing protein</fullName>
    </recommendedName>
</protein>
<keyword evidence="2" id="KW-1185">Reference proteome</keyword>
<organism evidence="1 2">
    <name type="scientific">Morus notabilis</name>
    <dbReference type="NCBI Taxonomy" id="981085"/>
    <lineage>
        <taxon>Eukaryota</taxon>
        <taxon>Viridiplantae</taxon>
        <taxon>Streptophyta</taxon>
        <taxon>Embryophyta</taxon>
        <taxon>Tracheophyta</taxon>
        <taxon>Spermatophyta</taxon>
        <taxon>Magnoliopsida</taxon>
        <taxon>eudicotyledons</taxon>
        <taxon>Gunneridae</taxon>
        <taxon>Pentapetalae</taxon>
        <taxon>rosids</taxon>
        <taxon>fabids</taxon>
        <taxon>Rosales</taxon>
        <taxon>Moraceae</taxon>
        <taxon>Moreae</taxon>
        <taxon>Morus</taxon>
    </lineage>
</organism>
<dbReference type="PANTHER" id="PTHR14000">
    <property type="entry name" value="FINGER CCCH DOMAIN PROTEIN, PUTATIVE (DUF3755)-RELATED"/>
    <property type="match status" value="1"/>
</dbReference>
<evidence type="ECO:0008006" key="3">
    <source>
        <dbReference type="Google" id="ProtNLM"/>
    </source>
</evidence>
<dbReference type="PANTHER" id="PTHR14000:SF6">
    <property type="entry name" value="OS02G0631200 PROTEIN"/>
    <property type="match status" value="1"/>
</dbReference>
<proteinExistence type="predicted"/>
<sequence length="314" mass="34551">MATESNTGFHFEETLSSALNRHAISFQSGAINSTSEMLPFGNYFGVNSSMFSGHSNNSAIIGNNPVIGGGGGGGGSLLLDSVPGLKHDVGLAVEWSVEEQHKLERGLVEYGNEPSIMRYIKIAALLREKTVRDVALRCRPPHPCPHLFFSAEQATGEHPLLALHPHPTPFLLVERKRRKPEEIILGKKVHNRKDKLMESSSKINVTSFPPLDVAGYPFIMNHMDQNKCMPFEGVSGTAKHLLEQNAQTYNQITANLSTYKVITILLKMLKALFDVDLVGEVRSMRNMPGIMSRMPELPVSIDEVLANNILPNTA</sequence>
<dbReference type="EMBL" id="KE346319">
    <property type="protein sequence ID" value="EXC33101.1"/>
    <property type="molecule type" value="Genomic_DNA"/>
</dbReference>
<dbReference type="eggNOG" id="ENOG502QRQ9">
    <property type="taxonomic scope" value="Eukaryota"/>
</dbReference>
<dbReference type="InterPro" id="IPR001005">
    <property type="entry name" value="SANT/Myb"/>
</dbReference>
<evidence type="ECO:0000313" key="1">
    <source>
        <dbReference type="EMBL" id="EXC33101.1"/>
    </source>
</evidence>
<evidence type="ECO:0000313" key="2">
    <source>
        <dbReference type="Proteomes" id="UP000030645"/>
    </source>
</evidence>
<name>W9SKM9_9ROSA</name>
<dbReference type="Proteomes" id="UP000030645">
    <property type="component" value="Unassembled WGS sequence"/>
</dbReference>
<dbReference type="AlphaFoldDB" id="W9SKM9"/>
<gene>
    <name evidence="1" type="ORF">L484_014981</name>
</gene>